<gene>
    <name evidence="3" type="ordered locus">Srot_1499</name>
</gene>
<dbReference type="EMBL" id="CP001958">
    <property type="protein sequence ID" value="ADG97962.1"/>
    <property type="molecule type" value="Genomic_DNA"/>
</dbReference>
<dbReference type="KEGG" id="srt:Srot_1499"/>
<evidence type="ECO:0000313" key="3">
    <source>
        <dbReference type="EMBL" id="ADG97962.1"/>
    </source>
</evidence>
<evidence type="ECO:0000256" key="1">
    <source>
        <dbReference type="SAM" id="MobiDB-lite"/>
    </source>
</evidence>
<keyword evidence="2" id="KW-0472">Membrane</keyword>
<evidence type="ECO:0000256" key="2">
    <source>
        <dbReference type="SAM" id="Phobius"/>
    </source>
</evidence>
<protein>
    <submittedName>
        <fullName evidence="3">Antigen 34 kDa</fullName>
    </submittedName>
</protein>
<evidence type="ECO:0000313" key="4">
    <source>
        <dbReference type="Proteomes" id="UP000002247"/>
    </source>
</evidence>
<feature type="compositionally biased region" description="Low complexity" evidence="1">
    <location>
        <begin position="264"/>
        <end position="274"/>
    </location>
</feature>
<dbReference type="HOGENOM" id="CLU_946263_0_0_11"/>
<accession>D6Z7N2</accession>
<feature type="region of interest" description="Disordered" evidence="1">
    <location>
        <begin position="173"/>
        <end position="297"/>
    </location>
</feature>
<feature type="region of interest" description="Disordered" evidence="1">
    <location>
        <begin position="1"/>
        <end position="46"/>
    </location>
</feature>
<feature type="compositionally biased region" description="Low complexity" evidence="1">
    <location>
        <begin position="1"/>
        <end position="11"/>
    </location>
</feature>
<feature type="compositionally biased region" description="Low complexity" evidence="1">
    <location>
        <begin position="33"/>
        <end position="44"/>
    </location>
</feature>
<feature type="transmembrane region" description="Helical" evidence="2">
    <location>
        <begin position="54"/>
        <end position="76"/>
    </location>
</feature>
<keyword evidence="2" id="KW-0812">Transmembrane</keyword>
<dbReference type="STRING" id="640132.Srot_1499"/>
<reference evidence="3 4" key="1">
    <citation type="journal article" date="2010" name="Stand. Genomic Sci.">
        <title>Complete genome sequence of Segniliparus rotundus type strain (CDC 1076).</title>
        <authorList>
            <person name="Sikorski J."/>
            <person name="Lapidus A."/>
            <person name="Copeland A."/>
            <person name="Misra M."/>
            <person name="Glavina Del Rio T."/>
            <person name="Nolan M."/>
            <person name="Lucas S."/>
            <person name="Chen F."/>
            <person name="Tice H."/>
            <person name="Cheng J.F."/>
            <person name="Jando M."/>
            <person name="Schneider S."/>
            <person name="Bruce D."/>
            <person name="Goodwin L."/>
            <person name="Pitluck S."/>
            <person name="Liolios K."/>
            <person name="Mikhailova N."/>
            <person name="Pati A."/>
            <person name="Ivanova N."/>
            <person name="Mavromatis K."/>
            <person name="Chen A."/>
            <person name="Palaniappan K."/>
            <person name="Chertkov O."/>
            <person name="Land M."/>
            <person name="Hauser L."/>
            <person name="Chang Y.J."/>
            <person name="Jeffries C.D."/>
            <person name="Brettin T."/>
            <person name="Detter J.C."/>
            <person name="Han C."/>
            <person name="Rohde M."/>
            <person name="Goker M."/>
            <person name="Bristow J."/>
            <person name="Eisen J.A."/>
            <person name="Markowitz V."/>
            <person name="Hugenholtz P."/>
            <person name="Kyrpides N.C."/>
            <person name="Klenk H.P."/>
        </authorList>
    </citation>
    <scope>NUCLEOTIDE SEQUENCE [LARGE SCALE GENOMIC DNA]</scope>
    <source>
        <strain evidence="4">ATCC BAA-972 / CDC 1076 / CIP 108378 / DSM 44985 / JCM 13578</strain>
    </source>
</reference>
<proteinExistence type="predicted"/>
<keyword evidence="2" id="KW-1133">Transmembrane helix</keyword>
<dbReference type="RefSeq" id="WP_013138415.1">
    <property type="nucleotide sequence ID" value="NC_014168.1"/>
</dbReference>
<dbReference type="AlphaFoldDB" id="D6Z7N2"/>
<organism evidence="3 4">
    <name type="scientific">Segniliparus rotundus (strain ATCC BAA-972 / CDC 1076 / CIP 108378 / DSM 44985 / JCM 13578)</name>
    <dbReference type="NCBI Taxonomy" id="640132"/>
    <lineage>
        <taxon>Bacteria</taxon>
        <taxon>Bacillati</taxon>
        <taxon>Actinomycetota</taxon>
        <taxon>Actinomycetes</taxon>
        <taxon>Mycobacteriales</taxon>
        <taxon>Segniliparaceae</taxon>
        <taxon>Segniliparus</taxon>
    </lineage>
</organism>
<dbReference type="Proteomes" id="UP000002247">
    <property type="component" value="Chromosome"/>
</dbReference>
<feature type="compositionally biased region" description="Low complexity" evidence="1">
    <location>
        <begin position="207"/>
        <end position="254"/>
    </location>
</feature>
<feature type="transmembrane region" description="Helical" evidence="2">
    <location>
        <begin position="82"/>
        <end position="104"/>
    </location>
</feature>
<feature type="transmembrane region" description="Helical" evidence="2">
    <location>
        <begin position="111"/>
        <end position="135"/>
    </location>
</feature>
<name>D6Z7N2_SEGRD</name>
<keyword evidence="4" id="KW-1185">Reference proteome</keyword>
<sequence>MSYPQQGYGAPPQGGYGAPPAGYGPPQGGYGYGQQPSPYGQPQQPKEPADLGKIFGFSVLGLGLLIGLLHIVGVILSDFAPIYLGPTAAVEFAAALVVGFGLAARSAPKNTIVVAALSTSGALTGLVSLILAFIAKLQPDFSSLILIILVFVLALIQAGLAAAIVFTDKGDDGDLKTETPPSQTQASPYAGPLQPIGPQSYEPPPQHQSAPSPYAQAPAHQQQHGQASAPSPYASPQQAPQQAPSAPPQQHQAPVSPPPPAPASPYGIPSAGPGSAPPAPGAPSQINLGLGEPPRSH</sequence>
<feature type="transmembrane region" description="Helical" evidence="2">
    <location>
        <begin position="141"/>
        <end position="166"/>
    </location>
</feature>